<dbReference type="NCBIfam" id="TIGR02532">
    <property type="entry name" value="IV_pilin_GFxxxE"/>
    <property type="match status" value="1"/>
</dbReference>
<sequence>MPAFHRNNQFKLRSSKRVGFTLVELLVVISIIAILIVMTVTSINFALSTDLTRSASRQVQSYLAGARDRAIYAKAPRGVRFMLDPNNPTAVTSMVYIAPSPYWQQGLIKMERPDNSPSDNIADSPDIYYVSGVGTDWATLYTRGMIKENIRIKIPGDDSGTWYVVDVTGSEVSGGTELLRLTTPYRDAGTSEPDEVVAFSPGSGPSTYLLELPPAVLSGEEPILLPNDTGIDLDRSFLPASWQPPADTAHVNLGPDGAPGKAGIDDDLSGGADDNAELLWPGSDDFRLYSNQLDLMFSPRGSVMGSEASSGKIHFVIDTLANIQSSWLRNTDYPEGAIVQLPARGTYQYMPYDRTYICRKAGTSGGNAAVFLSTALNGPRHTGKIFTDGSAKWEVVENTTPSLLTIFTRTGSVNAFPMGIDARTQLPPDVFYYAETGATAK</sequence>
<dbReference type="RefSeq" id="WP_145231738.1">
    <property type="nucleotide sequence ID" value="NZ_CP036343.1"/>
</dbReference>
<dbReference type="Gene3D" id="3.30.700.10">
    <property type="entry name" value="Glycoprotein, Type 4 Pilin"/>
    <property type="match status" value="1"/>
</dbReference>
<evidence type="ECO:0000313" key="2">
    <source>
        <dbReference type="EMBL" id="QDT93766.1"/>
    </source>
</evidence>
<dbReference type="SUPFAM" id="SSF54523">
    <property type="entry name" value="Pili subunits"/>
    <property type="match status" value="1"/>
</dbReference>
<evidence type="ECO:0000256" key="1">
    <source>
        <dbReference type="SAM" id="Phobius"/>
    </source>
</evidence>
<dbReference type="Pfam" id="PF07963">
    <property type="entry name" value="N_methyl"/>
    <property type="match status" value="1"/>
</dbReference>
<protein>
    <recommendedName>
        <fullName evidence="4">Major pilin subunit</fullName>
    </recommendedName>
</protein>
<keyword evidence="3" id="KW-1185">Reference proteome</keyword>
<name>A0A517VL80_9PLAN</name>
<evidence type="ECO:0000313" key="3">
    <source>
        <dbReference type="Proteomes" id="UP000316855"/>
    </source>
</evidence>
<dbReference type="InterPro" id="IPR045584">
    <property type="entry name" value="Pilin-like"/>
</dbReference>
<proteinExistence type="predicted"/>
<dbReference type="OrthoDB" id="209692at2"/>
<dbReference type="EMBL" id="CP036343">
    <property type="protein sequence ID" value="QDT93766.1"/>
    <property type="molecule type" value="Genomic_DNA"/>
</dbReference>
<dbReference type="KEGG" id="gax:Pan161_54510"/>
<dbReference type="AlphaFoldDB" id="A0A517VL80"/>
<organism evidence="2 3">
    <name type="scientific">Gimesia algae</name>
    <dbReference type="NCBI Taxonomy" id="2527971"/>
    <lineage>
        <taxon>Bacteria</taxon>
        <taxon>Pseudomonadati</taxon>
        <taxon>Planctomycetota</taxon>
        <taxon>Planctomycetia</taxon>
        <taxon>Planctomycetales</taxon>
        <taxon>Planctomycetaceae</taxon>
        <taxon>Gimesia</taxon>
    </lineage>
</organism>
<dbReference type="Proteomes" id="UP000316855">
    <property type="component" value="Chromosome"/>
</dbReference>
<evidence type="ECO:0008006" key="4">
    <source>
        <dbReference type="Google" id="ProtNLM"/>
    </source>
</evidence>
<keyword evidence="1" id="KW-0812">Transmembrane</keyword>
<keyword evidence="1" id="KW-1133">Transmembrane helix</keyword>
<feature type="transmembrane region" description="Helical" evidence="1">
    <location>
        <begin position="21"/>
        <end position="47"/>
    </location>
</feature>
<dbReference type="InterPro" id="IPR012902">
    <property type="entry name" value="N_methyl_site"/>
</dbReference>
<keyword evidence="1" id="KW-0472">Membrane</keyword>
<gene>
    <name evidence="2" type="ORF">Pan161_54510</name>
</gene>
<accession>A0A517VL80</accession>
<reference evidence="2 3" key="1">
    <citation type="submission" date="2019-02" db="EMBL/GenBank/DDBJ databases">
        <title>Deep-cultivation of Planctomycetes and their phenomic and genomic characterization uncovers novel biology.</title>
        <authorList>
            <person name="Wiegand S."/>
            <person name="Jogler M."/>
            <person name="Boedeker C."/>
            <person name="Pinto D."/>
            <person name="Vollmers J."/>
            <person name="Rivas-Marin E."/>
            <person name="Kohn T."/>
            <person name="Peeters S.H."/>
            <person name="Heuer A."/>
            <person name="Rast P."/>
            <person name="Oberbeckmann S."/>
            <person name="Bunk B."/>
            <person name="Jeske O."/>
            <person name="Meyerdierks A."/>
            <person name="Storesund J.E."/>
            <person name="Kallscheuer N."/>
            <person name="Luecker S."/>
            <person name="Lage O.M."/>
            <person name="Pohl T."/>
            <person name="Merkel B.J."/>
            <person name="Hornburger P."/>
            <person name="Mueller R.-W."/>
            <person name="Bruemmer F."/>
            <person name="Labrenz M."/>
            <person name="Spormann A.M."/>
            <person name="Op den Camp H."/>
            <person name="Overmann J."/>
            <person name="Amann R."/>
            <person name="Jetten M.S.M."/>
            <person name="Mascher T."/>
            <person name="Medema M.H."/>
            <person name="Devos D.P."/>
            <person name="Kaster A.-K."/>
            <person name="Ovreas L."/>
            <person name="Rohde M."/>
            <person name="Galperin M.Y."/>
            <person name="Jogler C."/>
        </authorList>
    </citation>
    <scope>NUCLEOTIDE SEQUENCE [LARGE SCALE GENOMIC DNA]</scope>
    <source>
        <strain evidence="2 3">Pan161</strain>
    </source>
</reference>